<reference evidence="2 3" key="1">
    <citation type="submission" date="2020-08" db="EMBL/GenBank/DDBJ databases">
        <title>Genome sequence of Diaphorobacter ruginosibacter DSM 27467T.</title>
        <authorList>
            <person name="Hyun D.-W."/>
            <person name="Bae J.-W."/>
        </authorList>
    </citation>
    <scope>NUCLEOTIDE SEQUENCE [LARGE SCALE GENOMIC DNA]</scope>
    <source>
        <strain evidence="2 3">DSM 27467</strain>
    </source>
</reference>
<dbReference type="AlphaFoldDB" id="A0A7G9RIS5"/>
<sequence>MGWFQWLSRAQHGAGPALTGTRGQADTAVDATRARGATVLQFPLSQPDTRAPASGSGLEEQSPWGLDFAAAMQEHRQWKERLQGYLQSQPRDRLDHRALCRDDQCALGQWINGAGAAGFGHLPSFGELKASHGMFHQSVGRVVQLHMERRTSEALQELNSGEFSHQAGRLSDLLSALYVEVSDTIHGSN</sequence>
<keyword evidence="3" id="KW-1185">Reference proteome</keyword>
<evidence type="ECO:0000313" key="2">
    <source>
        <dbReference type="EMBL" id="QNN55500.1"/>
    </source>
</evidence>
<dbReference type="InterPro" id="IPR025991">
    <property type="entry name" value="Chemoreceptor_zinc-bind_dom"/>
</dbReference>
<dbReference type="RefSeq" id="WP_187595773.1">
    <property type="nucleotide sequence ID" value="NZ_CP060714.1"/>
</dbReference>
<dbReference type="EMBL" id="CP060714">
    <property type="protein sequence ID" value="QNN55500.1"/>
    <property type="molecule type" value="Genomic_DNA"/>
</dbReference>
<gene>
    <name evidence="2" type="ORF">H9K76_12570</name>
</gene>
<evidence type="ECO:0000259" key="1">
    <source>
        <dbReference type="Pfam" id="PF13682"/>
    </source>
</evidence>
<evidence type="ECO:0000313" key="3">
    <source>
        <dbReference type="Proteomes" id="UP000515811"/>
    </source>
</evidence>
<name>A0A7G9RIS5_9BURK</name>
<dbReference type="KEGG" id="drg:H9K76_12570"/>
<organism evidence="2 3">
    <name type="scientific">Diaphorobacter ruginosibacter</name>
    <dbReference type="NCBI Taxonomy" id="1715720"/>
    <lineage>
        <taxon>Bacteria</taxon>
        <taxon>Pseudomonadati</taxon>
        <taxon>Pseudomonadota</taxon>
        <taxon>Betaproteobacteria</taxon>
        <taxon>Burkholderiales</taxon>
        <taxon>Comamonadaceae</taxon>
        <taxon>Diaphorobacter</taxon>
    </lineage>
</organism>
<proteinExistence type="predicted"/>
<dbReference type="Gene3D" id="1.20.120.30">
    <property type="entry name" value="Aspartate receptor, ligand-binding domain"/>
    <property type="match status" value="1"/>
</dbReference>
<protein>
    <submittedName>
        <fullName evidence="2">CZB domain-containing protein</fullName>
    </submittedName>
</protein>
<feature type="domain" description="Chemoreceptor zinc-binding" evidence="1">
    <location>
        <begin position="75"/>
        <end position="143"/>
    </location>
</feature>
<dbReference type="Proteomes" id="UP000515811">
    <property type="component" value="Chromosome"/>
</dbReference>
<dbReference type="Pfam" id="PF13682">
    <property type="entry name" value="CZB"/>
    <property type="match status" value="1"/>
</dbReference>
<accession>A0A7G9RIS5</accession>